<feature type="non-terminal residue" evidence="2">
    <location>
        <position position="1"/>
    </location>
</feature>
<organism evidence="2">
    <name type="scientific">marine sediment metagenome</name>
    <dbReference type="NCBI Taxonomy" id="412755"/>
    <lineage>
        <taxon>unclassified sequences</taxon>
        <taxon>metagenomes</taxon>
        <taxon>ecological metagenomes</taxon>
    </lineage>
</organism>
<dbReference type="PANTHER" id="PTHR34203:SF15">
    <property type="entry name" value="SLL1173 PROTEIN"/>
    <property type="match status" value="1"/>
</dbReference>
<evidence type="ECO:0000313" key="2">
    <source>
        <dbReference type="EMBL" id="GAH83586.1"/>
    </source>
</evidence>
<gene>
    <name evidence="2" type="ORF">S03H2_66785</name>
</gene>
<dbReference type="AlphaFoldDB" id="X1IME4"/>
<dbReference type="InterPro" id="IPR029063">
    <property type="entry name" value="SAM-dependent_MTases_sf"/>
</dbReference>
<dbReference type="PANTHER" id="PTHR34203">
    <property type="entry name" value="METHYLTRANSFERASE, FKBM FAMILY PROTEIN"/>
    <property type="match status" value="1"/>
</dbReference>
<feature type="non-terminal residue" evidence="2">
    <location>
        <position position="187"/>
    </location>
</feature>
<name>X1IME4_9ZZZZ</name>
<evidence type="ECO:0000259" key="1">
    <source>
        <dbReference type="Pfam" id="PF05050"/>
    </source>
</evidence>
<dbReference type="Pfam" id="PF05050">
    <property type="entry name" value="Methyltransf_21"/>
    <property type="match status" value="1"/>
</dbReference>
<dbReference type="Gene3D" id="3.40.50.150">
    <property type="entry name" value="Vaccinia Virus protein VP39"/>
    <property type="match status" value="1"/>
</dbReference>
<reference evidence="2" key="1">
    <citation type="journal article" date="2014" name="Front. Microbiol.">
        <title>High frequency of phylogenetically diverse reductive dehalogenase-homologous genes in deep subseafloor sedimentary metagenomes.</title>
        <authorList>
            <person name="Kawai M."/>
            <person name="Futagami T."/>
            <person name="Toyoda A."/>
            <person name="Takaki Y."/>
            <person name="Nishi S."/>
            <person name="Hori S."/>
            <person name="Arai W."/>
            <person name="Tsubouchi T."/>
            <person name="Morono Y."/>
            <person name="Uchiyama I."/>
            <person name="Ito T."/>
            <person name="Fujiyama A."/>
            <person name="Inagaki F."/>
            <person name="Takami H."/>
        </authorList>
    </citation>
    <scope>NUCLEOTIDE SEQUENCE</scope>
    <source>
        <strain evidence="2">Expedition CK06-06</strain>
    </source>
</reference>
<protein>
    <recommendedName>
        <fullName evidence="1">Methyltransferase FkbM domain-containing protein</fullName>
    </recommendedName>
</protein>
<comment type="caution">
    <text evidence="2">The sequence shown here is derived from an EMBL/GenBank/DDBJ whole genome shotgun (WGS) entry which is preliminary data.</text>
</comment>
<dbReference type="SUPFAM" id="SSF53335">
    <property type="entry name" value="S-adenosyl-L-methionine-dependent methyltransferases"/>
    <property type="match status" value="1"/>
</dbReference>
<dbReference type="InterPro" id="IPR006342">
    <property type="entry name" value="FkbM_mtfrase"/>
</dbReference>
<dbReference type="EMBL" id="BARU01043648">
    <property type="protein sequence ID" value="GAH83586.1"/>
    <property type="molecule type" value="Genomic_DNA"/>
</dbReference>
<dbReference type="NCBIfam" id="TIGR01444">
    <property type="entry name" value="fkbM_fam"/>
    <property type="match status" value="1"/>
</dbReference>
<dbReference type="InterPro" id="IPR052514">
    <property type="entry name" value="SAM-dependent_MTase"/>
</dbReference>
<feature type="domain" description="Methyltransferase FkbM" evidence="1">
    <location>
        <begin position="11"/>
        <end position="145"/>
    </location>
</feature>
<sequence>RPNLLLNPFANAVRGNGKVITFEPDPTNFREIVFNLKINNFKNVRVIPLGIGKERGILELNIDPIRYSRGSFIQKNQNLSFKKTESLKVKVKIDSIDNLIKEKTIPPPNFVKIDVEGFESEVIQGMIFTIENYNPELFIEIHGRVKEELVKPLIDNNFKFYHIELKKVLNFSSLRKVEKGHLYCFYS</sequence>
<accession>X1IME4</accession>
<proteinExistence type="predicted"/>